<organism evidence="1 2">
    <name type="scientific">Aureimonas phyllosphaerae</name>
    <dbReference type="NCBI Taxonomy" id="1166078"/>
    <lineage>
        <taxon>Bacteria</taxon>
        <taxon>Pseudomonadati</taxon>
        <taxon>Pseudomonadota</taxon>
        <taxon>Alphaproteobacteria</taxon>
        <taxon>Hyphomicrobiales</taxon>
        <taxon>Aurantimonadaceae</taxon>
        <taxon>Aureimonas</taxon>
    </lineage>
</organism>
<sequence length="96" mass="10595">MDTLSLADFQTDSPIHPDADVVSDEFPFRAFSRAQRDLLELIPIPGAAIALDEALLVVGNDHAHPYGQIIVLMNRGVIDAEYDGDVIDPEIILRRL</sequence>
<evidence type="ECO:0000313" key="2">
    <source>
        <dbReference type="Proteomes" id="UP000531216"/>
    </source>
</evidence>
<evidence type="ECO:0000313" key="1">
    <source>
        <dbReference type="EMBL" id="MBB3937220.1"/>
    </source>
</evidence>
<dbReference type="Proteomes" id="UP000531216">
    <property type="component" value="Unassembled WGS sequence"/>
</dbReference>
<protein>
    <submittedName>
        <fullName evidence="1">Uncharacterized protein</fullName>
    </submittedName>
</protein>
<keyword evidence="2" id="KW-1185">Reference proteome</keyword>
<reference evidence="1 2" key="1">
    <citation type="submission" date="2020-08" db="EMBL/GenBank/DDBJ databases">
        <title>Genomic Encyclopedia of Type Strains, Phase IV (KMG-IV): sequencing the most valuable type-strain genomes for metagenomic binning, comparative biology and taxonomic classification.</title>
        <authorList>
            <person name="Goeker M."/>
        </authorList>
    </citation>
    <scope>NUCLEOTIDE SEQUENCE [LARGE SCALE GENOMIC DNA]</scope>
    <source>
        <strain evidence="1 2">DSM 25024</strain>
    </source>
</reference>
<dbReference type="AlphaFoldDB" id="A0A7W6BVS2"/>
<proteinExistence type="predicted"/>
<dbReference type="RefSeq" id="WP_090965288.1">
    <property type="nucleotide sequence ID" value="NZ_FOOA01000017.1"/>
</dbReference>
<accession>A0A7W6BVS2</accession>
<dbReference type="OrthoDB" id="7916571at2"/>
<gene>
    <name evidence="1" type="ORF">GGR05_003385</name>
</gene>
<comment type="caution">
    <text evidence="1">The sequence shown here is derived from an EMBL/GenBank/DDBJ whole genome shotgun (WGS) entry which is preliminary data.</text>
</comment>
<dbReference type="EMBL" id="JACIDO010000007">
    <property type="protein sequence ID" value="MBB3937220.1"/>
    <property type="molecule type" value="Genomic_DNA"/>
</dbReference>
<name>A0A7W6BVS2_9HYPH</name>